<dbReference type="EMBL" id="JAODAN010000001">
    <property type="protein sequence ID" value="KAK1927927.1"/>
    <property type="molecule type" value="Genomic_DNA"/>
</dbReference>
<evidence type="ECO:0000313" key="2">
    <source>
        <dbReference type="EMBL" id="KAK1927927.1"/>
    </source>
</evidence>
<dbReference type="Proteomes" id="UP001182556">
    <property type="component" value="Unassembled WGS sequence"/>
</dbReference>
<reference evidence="2" key="1">
    <citation type="submission" date="2023-02" db="EMBL/GenBank/DDBJ databases">
        <title>Identification and recombinant expression of a fungal hydrolase from Papiliotrema laurentii that hydrolyzes apple cutin and clears colloidal polyester polyurethane.</title>
        <authorList>
            <consortium name="DOE Joint Genome Institute"/>
            <person name="Roman V.A."/>
            <person name="Bojanowski C."/>
            <person name="Crable B.R."/>
            <person name="Wagner D.N."/>
            <person name="Hung C.S."/>
            <person name="Nadeau L.J."/>
            <person name="Schratz L."/>
            <person name="Haridas S."/>
            <person name="Pangilinan J."/>
            <person name="Lipzen A."/>
            <person name="Na H."/>
            <person name="Yan M."/>
            <person name="Ng V."/>
            <person name="Grigoriev I.V."/>
            <person name="Spatafora J.W."/>
            <person name="Barlow D."/>
            <person name="Biffinger J."/>
            <person name="Kelley-Loughnane N."/>
            <person name="Varaljay V.A."/>
            <person name="Crookes-Goodson W.J."/>
        </authorList>
    </citation>
    <scope>NUCLEOTIDE SEQUENCE</scope>
    <source>
        <strain evidence="2">5307AH</strain>
    </source>
</reference>
<sequence length="657" mass="73429">MNLKTFLELTDGIIDESNPSPDKPTLAGYLDDDQFVGWTFPTCHQPSPPFPPSVCNASHPLTGYSAEPGSDTDMNPFDDLNQFFNLSNFHPSRVAGPTADNVSNCGTVSAVSLPDSDIPFEELDVPYSPTITWSSPQKRLGGGSHALSTQTVHSPSPGGMNPPSDGGFETITARNYPILNGSPPVTTFDNFTLPGTGHAVHPQLGEWSPAERVPQSHSTSEHNWPTATGVDKTTRAHVIRKNLRNISRVLDLFSKILSNNLVLDKDWCASRHLEGQKMPSTIPRVEQPQAHTNLARRSRRQHTKARRPSPDLAWIKNIPLSVDGTERQITEYCDYQMNEVRSRVTAIETLIGGTIITLTLAALPANAEDTNWSPKSEILDTLQRALTMLHLPERENPQEPTHLEHSWNAPDNWTMQSLIKQQETILGSVTEIKSMIDKARQSAAKSHGTPDIYSEMCQVPQVVVQYLSCRSEEEQIRCEEQIGIREQIKNGLDELKKSENWNIDGQHSLGEMSHRLEKEKSEDADALADWQQTETELGEILGNTPPNQTVSVASRLMEVLANCQKFKEMMDKTLSDRTTQRQHDISFLNQSVGSRRIAEWHRATVRMVIQGLEELNAQDGETYKTRWQAWPKDRERLMNLLSQSASATSTEMIVSQP</sequence>
<keyword evidence="3" id="KW-1185">Reference proteome</keyword>
<organism evidence="2 3">
    <name type="scientific">Papiliotrema laurentii</name>
    <name type="common">Cryptococcus laurentii</name>
    <dbReference type="NCBI Taxonomy" id="5418"/>
    <lineage>
        <taxon>Eukaryota</taxon>
        <taxon>Fungi</taxon>
        <taxon>Dikarya</taxon>
        <taxon>Basidiomycota</taxon>
        <taxon>Agaricomycotina</taxon>
        <taxon>Tremellomycetes</taxon>
        <taxon>Tremellales</taxon>
        <taxon>Rhynchogastremaceae</taxon>
        <taxon>Papiliotrema</taxon>
    </lineage>
</organism>
<evidence type="ECO:0000256" key="1">
    <source>
        <dbReference type="SAM" id="MobiDB-lite"/>
    </source>
</evidence>
<name>A0AAD9FXP8_PAPLA</name>
<feature type="compositionally biased region" description="Basic residues" evidence="1">
    <location>
        <begin position="294"/>
        <end position="307"/>
    </location>
</feature>
<dbReference type="AlphaFoldDB" id="A0AAD9FXP8"/>
<evidence type="ECO:0000313" key="3">
    <source>
        <dbReference type="Proteomes" id="UP001182556"/>
    </source>
</evidence>
<accession>A0AAD9FXP8</accession>
<comment type="caution">
    <text evidence="2">The sequence shown here is derived from an EMBL/GenBank/DDBJ whole genome shotgun (WGS) entry which is preliminary data.</text>
</comment>
<proteinExistence type="predicted"/>
<protein>
    <submittedName>
        <fullName evidence="2">Uncharacterized protein</fullName>
    </submittedName>
</protein>
<feature type="region of interest" description="Disordered" evidence="1">
    <location>
        <begin position="136"/>
        <end position="162"/>
    </location>
</feature>
<feature type="region of interest" description="Disordered" evidence="1">
    <location>
        <begin position="288"/>
        <end position="310"/>
    </location>
</feature>
<gene>
    <name evidence="2" type="ORF">DB88DRAFT_470490</name>
</gene>